<organism evidence="4 5">
    <name type="scientific">Cladorrhinum samala</name>
    <dbReference type="NCBI Taxonomy" id="585594"/>
    <lineage>
        <taxon>Eukaryota</taxon>
        <taxon>Fungi</taxon>
        <taxon>Dikarya</taxon>
        <taxon>Ascomycota</taxon>
        <taxon>Pezizomycotina</taxon>
        <taxon>Sordariomycetes</taxon>
        <taxon>Sordariomycetidae</taxon>
        <taxon>Sordariales</taxon>
        <taxon>Podosporaceae</taxon>
        <taxon>Cladorrhinum</taxon>
    </lineage>
</organism>
<dbReference type="PROSITE" id="PS50088">
    <property type="entry name" value="ANK_REPEAT"/>
    <property type="match status" value="7"/>
</dbReference>
<feature type="repeat" description="ANK" evidence="3">
    <location>
        <begin position="238"/>
        <end position="266"/>
    </location>
</feature>
<feature type="repeat" description="ANK" evidence="3">
    <location>
        <begin position="639"/>
        <end position="671"/>
    </location>
</feature>
<dbReference type="PROSITE" id="PS50297">
    <property type="entry name" value="ANK_REP_REGION"/>
    <property type="match status" value="7"/>
</dbReference>
<sequence length="722" mass="78861">IEPLTLTTAIITLSNTLKRVITLLSDFAKVEKKVNDIRKDCALTQKILDYIQEQLDFDNKLGPLFIDAVHSRTLRPSKAGADLERGLRETLQQLQLDLNVLIKEIGGLTEPCSKGSKLGSLIEKGRVAWKMSYLEGVQKTIGTKRRELEMIRYSLSLDRQVNHPNAWMRPAIQDGLASFFCDLAFNMKQRMSRHSIPFPPPSSHAQEMLVKAIKAGNKSEVEEFLQQITPNFQLVTKEEYYPLHIAAQVGDLAMIELLISYGARVDCCALDGETPLLTAIKNGNPAAAKGLIRRGADVSQPNGRGKTPLHLAAFKNMLSVIEGLLDKEADPRVQDRIGRTPLMEAVSREDRHLQPQDTRVLQALLARSSGTAPTVGTTTKQYNPIHEAAAAGHLRDLQIMIQHAGSAAENGSRAWNCLDYLDRPPLWFAARHGQLEILKYLVSLPEININHPTRHPNLPTALWAVTAASGQEPATCDPRCLSLLLSSGADPNVPDCNGLTLFHKACHSGNLPLARTLLSSGADPWLPDKLGMFPIHHAARSGHLPLIVLILDSAAADGVNAVDGRGTTPLMYACESGHDHVVAYLVESGAAVAADAKGKRRVEDHNGCDCFYFAVARGHLHVASYLLALGADINGRTNKGNTPLHVACRTGNPEMVSWLLRMRADGGAKSWEGFTGMEGVVGTPVDIARAATGVDEEMKREVVRLMDGWERGGKTEILGKRP</sequence>
<reference evidence="4" key="2">
    <citation type="submission" date="2023-06" db="EMBL/GenBank/DDBJ databases">
        <authorList>
            <consortium name="Lawrence Berkeley National Laboratory"/>
            <person name="Mondo S.J."/>
            <person name="Hensen N."/>
            <person name="Bonometti L."/>
            <person name="Westerberg I."/>
            <person name="Brannstrom I.O."/>
            <person name="Guillou S."/>
            <person name="Cros-Aarteil S."/>
            <person name="Calhoun S."/>
            <person name="Haridas S."/>
            <person name="Kuo A."/>
            <person name="Pangilinan J."/>
            <person name="Riley R."/>
            <person name="Labutti K."/>
            <person name="Andreopoulos B."/>
            <person name="Lipzen A."/>
            <person name="Chen C."/>
            <person name="Yanf M."/>
            <person name="Daum C."/>
            <person name="Ng V."/>
            <person name="Clum A."/>
            <person name="Steindorff A."/>
            <person name="Ohm R."/>
            <person name="Martin F."/>
            <person name="Silar P."/>
            <person name="Natvig D."/>
            <person name="Lalanne C."/>
            <person name="Gautier V."/>
            <person name="Ament-Velasquez S.L."/>
            <person name="Kruys A."/>
            <person name="Hutchinson M.I."/>
            <person name="Powell A.J."/>
            <person name="Barry K."/>
            <person name="Miller A.N."/>
            <person name="Grigoriev I.V."/>
            <person name="Debuchy R."/>
            <person name="Gladieux P."/>
            <person name="Thoren M.H."/>
            <person name="Johannesson H."/>
        </authorList>
    </citation>
    <scope>NUCLEOTIDE SEQUENCE</scope>
    <source>
        <strain evidence="4">PSN324</strain>
    </source>
</reference>
<comment type="caution">
    <text evidence="4">The sequence shown here is derived from an EMBL/GenBank/DDBJ whole genome shotgun (WGS) entry which is preliminary data.</text>
</comment>
<evidence type="ECO:0000313" key="4">
    <source>
        <dbReference type="EMBL" id="KAK4466088.1"/>
    </source>
</evidence>
<proteinExistence type="predicted"/>
<dbReference type="EMBL" id="MU864934">
    <property type="protein sequence ID" value="KAK4466088.1"/>
    <property type="molecule type" value="Genomic_DNA"/>
</dbReference>
<evidence type="ECO:0000256" key="2">
    <source>
        <dbReference type="ARBA" id="ARBA00023043"/>
    </source>
</evidence>
<dbReference type="SMART" id="SM00248">
    <property type="entry name" value="ANK"/>
    <property type="match status" value="12"/>
</dbReference>
<dbReference type="Pfam" id="PF12796">
    <property type="entry name" value="Ank_2"/>
    <property type="match status" value="3"/>
</dbReference>
<dbReference type="Proteomes" id="UP001321749">
    <property type="component" value="Unassembled WGS sequence"/>
</dbReference>
<evidence type="ECO:0000313" key="5">
    <source>
        <dbReference type="Proteomes" id="UP001321749"/>
    </source>
</evidence>
<dbReference type="Gene3D" id="1.25.40.20">
    <property type="entry name" value="Ankyrin repeat-containing domain"/>
    <property type="match status" value="3"/>
</dbReference>
<dbReference type="PRINTS" id="PR01415">
    <property type="entry name" value="ANKYRIN"/>
</dbReference>
<accession>A0AAV9I0F0</accession>
<feature type="repeat" description="ANK" evidence="3">
    <location>
        <begin position="271"/>
        <end position="303"/>
    </location>
</feature>
<gene>
    <name evidence="4" type="ORF">QBC42DRAFT_330741</name>
</gene>
<feature type="repeat" description="ANK" evidence="3">
    <location>
        <begin position="565"/>
        <end position="597"/>
    </location>
</feature>
<name>A0AAV9I0F0_9PEZI</name>
<dbReference type="PANTHER" id="PTHR24198">
    <property type="entry name" value="ANKYRIN REPEAT AND PROTEIN KINASE DOMAIN-CONTAINING PROTEIN"/>
    <property type="match status" value="1"/>
</dbReference>
<dbReference type="SUPFAM" id="SSF48403">
    <property type="entry name" value="Ankyrin repeat"/>
    <property type="match status" value="3"/>
</dbReference>
<feature type="repeat" description="ANK" evidence="3">
    <location>
        <begin position="497"/>
        <end position="529"/>
    </location>
</feature>
<evidence type="ECO:0000256" key="1">
    <source>
        <dbReference type="ARBA" id="ARBA00022737"/>
    </source>
</evidence>
<keyword evidence="5" id="KW-1185">Reference proteome</keyword>
<feature type="repeat" description="ANK" evidence="3">
    <location>
        <begin position="606"/>
        <end position="638"/>
    </location>
</feature>
<keyword evidence="2 3" id="KW-0040">ANK repeat</keyword>
<dbReference type="InterPro" id="IPR036770">
    <property type="entry name" value="Ankyrin_rpt-contain_sf"/>
</dbReference>
<dbReference type="AlphaFoldDB" id="A0AAV9I0F0"/>
<evidence type="ECO:0000256" key="3">
    <source>
        <dbReference type="PROSITE-ProRule" id="PRU00023"/>
    </source>
</evidence>
<dbReference type="Pfam" id="PF13637">
    <property type="entry name" value="Ank_4"/>
    <property type="match status" value="1"/>
</dbReference>
<keyword evidence="1" id="KW-0677">Repeat</keyword>
<feature type="non-terminal residue" evidence="4">
    <location>
        <position position="1"/>
    </location>
</feature>
<dbReference type="PANTHER" id="PTHR24198:SF165">
    <property type="entry name" value="ANKYRIN REPEAT-CONTAINING PROTEIN-RELATED"/>
    <property type="match status" value="1"/>
</dbReference>
<dbReference type="Pfam" id="PF00023">
    <property type="entry name" value="Ank"/>
    <property type="match status" value="1"/>
</dbReference>
<dbReference type="InterPro" id="IPR002110">
    <property type="entry name" value="Ankyrin_rpt"/>
</dbReference>
<protein>
    <submittedName>
        <fullName evidence="4">Ankyrin repeat-containing domain protein</fullName>
    </submittedName>
</protein>
<feature type="repeat" description="ANK" evidence="3">
    <location>
        <begin position="304"/>
        <end position="336"/>
    </location>
</feature>
<reference evidence="4" key="1">
    <citation type="journal article" date="2023" name="Mol. Phylogenet. Evol.">
        <title>Genome-scale phylogeny and comparative genomics of the fungal order Sordariales.</title>
        <authorList>
            <person name="Hensen N."/>
            <person name="Bonometti L."/>
            <person name="Westerberg I."/>
            <person name="Brannstrom I.O."/>
            <person name="Guillou S."/>
            <person name="Cros-Aarteil S."/>
            <person name="Calhoun S."/>
            <person name="Haridas S."/>
            <person name="Kuo A."/>
            <person name="Mondo S."/>
            <person name="Pangilinan J."/>
            <person name="Riley R."/>
            <person name="LaButti K."/>
            <person name="Andreopoulos B."/>
            <person name="Lipzen A."/>
            <person name="Chen C."/>
            <person name="Yan M."/>
            <person name="Daum C."/>
            <person name="Ng V."/>
            <person name="Clum A."/>
            <person name="Steindorff A."/>
            <person name="Ohm R.A."/>
            <person name="Martin F."/>
            <person name="Silar P."/>
            <person name="Natvig D.O."/>
            <person name="Lalanne C."/>
            <person name="Gautier V."/>
            <person name="Ament-Velasquez S.L."/>
            <person name="Kruys A."/>
            <person name="Hutchinson M.I."/>
            <person name="Powell A.J."/>
            <person name="Barry K."/>
            <person name="Miller A.N."/>
            <person name="Grigoriev I.V."/>
            <person name="Debuchy R."/>
            <person name="Gladieux P."/>
            <person name="Hiltunen Thoren M."/>
            <person name="Johannesson H."/>
        </authorList>
    </citation>
    <scope>NUCLEOTIDE SEQUENCE</scope>
    <source>
        <strain evidence="4">PSN324</strain>
    </source>
</reference>